<dbReference type="PANTHER" id="PTHR21047:SF2">
    <property type="entry name" value="THYMIDINE DIPHOSPHO-4-KETO-RHAMNOSE 3,5-EPIMERASE"/>
    <property type="match status" value="1"/>
</dbReference>
<dbReference type="AlphaFoldDB" id="A0AA42CES8"/>
<dbReference type="InterPro" id="IPR011051">
    <property type="entry name" value="RmlC_Cupin_sf"/>
</dbReference>
<feature type="active site" description="Proton donor" evidence="5">
    <location>
        <position position="132"/>
    </location>
</feature>
<dbReference type="GO" id="GO:0000271">
    <property type="term" value="P:polysaccharide biosynthetic process"/>
    <property type="evidence" value="ECO:0007669"/>
    <property type="project" value="TreeGrafter"/>
</dbReference>
<dbReference type="Gene3D" id="2.60.120.10">
    <property type="entry name" value="Jelly Rolls"/>
    <property type="match status" value="1"/>
</dbReference>
<dbReference type="Proteomes" id="UP001165679">
    <property type="component" value="Unassembled WGS sequence"/>
</dbReference>
<keyword evidence="7 8" id="KW-0413">Isomerase</keyword>
<proteinExistence type="inferred from homology"/>
<dbReference type="SUPFAM" id="SSF51182">
    <property type="entry name" value="RmlC-like cupins"/>
    <property type="match status" value="1"/>
</dbReference>
<feature type="site" description="Participates in a stacking interaction with the thymidine ring of dTDP-4-oxo-6-deoxyglucose" evidence="6">
    <location>
        <position position="138"/>
    </location>
</feature>
<evidence type="ECO:0000256" key="1">
    <source>
        <dbReference type="ARBA" id="ARBA00001298"/>
    </source>
</evidence>
<accession>A0AA42CES8</accession>
<dbReference type="InterPro" id="IPR014710">
    <property type="entry name" value="RmlC-like_jellyroll"/>
</dbReference>
<feature type="active site" description="Proton acceptor" evidence="5">
    <location>
        <position position="62"/>
    </location>
</feature>
<dbReference type="GO" id="GO:0008830">
    <property type="term" value="F:dTDP-4-dehydrorhamnose 3,5-epimerase activity"/>
    <property type="evidence" value="ECO:0007669"/>
    <property type="project" value="UniProtKB-UniRule"/>
</dbReference>
<protein>
    <recommendedName>
        <fullName evidence="4 7">dTDP-4-dehydrorhamnose 3,5-epimerase</fullName>
        <ecNumber evidence="3 7">5.1.3.13</ecNumber>
    </recommendedName>
    <alternativeName>
        <fullName evidence="7">Thymidine diphospho-4-keto-rhamnose 3,5-epimerase</fullName>
    </alternativeName>
</protein>
<dbReference type="NCBIfam" id="TIGR01221">
    <property type="entry name" value="rmlC"/>
    <property type="match status" value="1"/>
</dbReference>
<reference evidence="8" key="2">
    <citation type="submission" date="2022-10" db="EMBL/GenBank/DDBJ databases">
        <authorList>
            <person name="Trinh H.N."/>
        </authorList>
    </citation>
    <scope>NUCLEOTIDE SEQUENCE</scope>
    <source>
        <strain evidence="8">RN2-1</strain>
    </source>
</reference>
<dbReference type="EC" id="5.1.3.13" evidence="3 7"/>
<dbReference type="PANTHER" id="PTHR21047">
    <property type="entry name" value="DTDP-6-DEOXY-D-GLUCOSE-3,5 EPIMERASE"/>
    <property type="match status" value="1"/>
</dbReference>
<evidence type="ECO:0000256" key="6">
    <source>
        <dbReference type="PIRSR" id="PIRSR600888-3"/>
    </source>
</evidence>
<dbReference type="Pfam" id="PF00908">
    <property type="entry name" value="dTDP_sugar_isom"/>
    <property type="match status" value="1"/>
</dbReference>
<dbReference type="GO" id="GO:0005829">
    <property type="term" value="C:cytosol"/>
    <property type="evidence" value="ECO:0007669"/>
    <property type="project" value="TreeGrafter"/>
</dbReference>
<comment type="function">
    <text evidence="2 7">Catalyzes the epimerization of the C3' and C5'positions of dTDP-6-deoxy-D-xylo-4-hexulose, forming dTDP-6-deoxy-L-lyxo-4-hexulose.</text>
</comment>
<dbReference type="RefSeq" id="WP_264712545.1">
    <property type="nucleotide sequence ID" value="NZ_JAPDNT010000002.1"/>
</dbReference>
<dbReference type="GO" id="GO:0019305">
    <property type="term" value="P:dTDP-rhamnose biosynthetic process"/>
    <property type="evidence" value="ECO:0007669"/>
    <property type="project" value="UniProtKB-UniRule"/>
</dbReference>
<reference evidence="8" key="1">
    <citation type="submission" date="2022-09" db="EMBL/GenBank/DDBJ databases">
        <title>Rhodovastum sp. nov. RN2-1 isolated from soil in Seongnam, South Korea.</title>
        <authorList>
            <person name="Le N.T."/>
        </authorList>
    </citation>
    <scope>NUCLEOTIDE SEQUENCE</scope>
    <source>
        <strain evidence="8">RN2-1</strain>
    </source>
</reference>
<evidence type="ECO:0000313" key="9">
    <source>
        <dbReference type="Proteomes" id="UP001165679"/>
    </source>
</evidence>
<sequence>MNFTETPLPGAFVVALAPIADERGSFARTYCRRTFAAHGIDLPVAQCNRSHNARRRTLRGMHFQRAPYEEAKLVRCSRGALWDVIIDLRQDSPTRGRWFGVELSERNDTSLYVPAGFAHGFQTLADDTVVEYTMSAFYEPGAASGVRWNDPAFGITWPVADPILSDRDRRYEDWCP</sequence>
<comment type="pathway">
    <text evidence="7">Carbohydrate biosynthesis; dTDP-L-rhamnose biosynthesis.</text>
</comment>
<comment type="subunit">
    <text evidence="7">Homodimer.</text>
</comment>
<evidence type="ECO:0000256" key="3">
    <source>
        <dbReference type="ARBA" id="ARBA00012098"/>
    </source>
</evidence>
<evidence type="ECO:0000313" key="8">
    <source>
        <dbReference type="EMBL" id="MCW3473926.1"/>
    </source>
</evidence>
<evidence type="ECO:0000256" key="4">
    <source>
        <dbReference type="ARBA" id="ARBA00019595"/>
    </source>
</evidence>
<comment type="similarity">
    <text evidence="7">Belongs to the dTDP-4-dehydrorhamnose 3,5-epimerase family.</text>
</comment>
<evidence type="ECO:0000256" key="5">
    <source>
        <dbReference type="PIRSR" id="PIRSR600888-1"/>
    </source>
</evidence>
<organism evidence="8 9">
    <name type="scientific">Limobrevibacterium gyesilva</name>
    <dbReference type="NCBI Taxonomy" id="2991712"/>
    <lineage>
        <taxon>Bacteria</taxon>
        <taxon>Pseudomonadati</taxon>
        <taxon>Pseudomonadota</taxon>
        <taxon>Alphaproteobacteria</taxon>
        <taxon>Acetobacterales</taxon>
        <taxon>Acetobacteraceae</taxon>
        <taxon>Limobrevibacterium</taxon>
    </lineage>
</organism>
<dbReference type="InterPro" id="IPR000888">
    <property type="entry name" value="RmlC-like"/>
</dbReference>
<dbReference type="CDD" id="cd00438">
    <property type="entry name" value="cupin_RmlC"/>
    <property type="match status" value="1"/>
</dbReference>
<comment type="catalytic activity">
    <reaction evidence="1 7">
        <text>dTDP-4-dehydro-6-deoxy-alpha-D-glucose = dTDP-4-dehydro-beta-L-rhamnose</text>
        <dbReference type="Rhea" id="RHEA:16969"/>
        <dbReference type="ChEBI" id="CHEBI:57649"/>
        <dbReference type="ChEBI" id="CHEBI:62830"/>
        <dbReference type="EC" id="5.1.3.13"/>
    </reaction>
</comment>
<keyword evidence="9" id="KW-1185">Reference proteome</keyword>
<evidence type="ECO:0000256" key="7">
    <source>
        <dbReference type="RuleBase" id="RU364069"/>
    </source>
</evidence>
<dbReference type="EMBL" id="JAPDNT010000002">
    <property type="protein sequence ID" value="MCW3473926.1"/>
    <property type="molecule type" value="Genomic_DNA"/>
</dbReference>
<evidence type="ECO:0000256" key="2">
    <source>
        <dbReference type="ARBA" id="ARBA00001997"/>
    </source>
</evidence>
<name>A0AA42CES8_9PROT</name>
<comment type="caution">
    <text evidence="8">The sequence shown here is derived from an EMBL/GenBank/DDBJ whole genome shotgun (WGS) entry which is preliminary data.</text>
</comment>
<gene>
    <name evidence="8" type="primary">rfbC</name>
    <name evidence="8" type="ORF">OL599_04985</name>
</gene>